<dbReference type="InterPro" id="IPR000086">
    <property type="entry name" value="NUDIX_hydrolase_dom"/>
</dbReference>
<evidence type="ECO:0000256" key="3">
    <source>
        <dbReference type="ARBA" id="ARBA00022801"/>
    </source>
</evidence>
<dbReference type="EMBL" id="CP157483">
    <property type="protein sequence ID" value="XBO43885.1"/>
    <property type="molecule type" value="Genomic_DNA"/>
</dbReference>
<feature type="domain" description="Nudix hydrolase" evidence="7">
    <location>
        <begin position="19"/>
        <end position="163"/>
    </location>
</feature>
<keyword evidence="4" id="KW-0460">Magnesium</keyword>
<keyword evidence="3 5" id="KW-0378">Hydrolase</keyword>
<dbReference type="PRINTS" id="PR00502">
    <property type="entry name" value="NUDIXFAMILY"/>
</dbReference>
<evidence type="ECO:0000259" key="7">
    <source>
        <dbReference type="PROSITE" id="PS51462"/>
    </source>
</evidence>
<evidence type="ECO:0000256" key="4">
    <source>
        <dbReference type="ARBA" id="ARBA00022842"/>
    </source>
</evidence>
<dbReference type="AlphaFoldDB" id="A0AAU7JUF4"/>
<proteinExistence type="inferred from homology"/>
<evidence type="ECO:0000256" key="2">
    <source>
        <dbReference type="ARBA" id="ARBA00005582"/>
    </source>
</evidence>
<reference evidence="8" key="1">
    <citation type="submission" date="2024-05" db="EMBL/GenBank/DDBJ databases">
        <authorList>
            <person name="Kim S."/>
            <person name="Heo J."/>
            <person name="Choi H."/>
            <person name="Choi Y."/>
            <person name="Kwon S.-W."/>
            <person name="Kim Y."/>
        </authorList>
    </citation>
    <scope>NUCLEOTIDE SEQUENCE</scope>
    <source>
        <strain evidence="8">KACC 23699</strain>
    </source>
</reference>
<dbReference type="GO" id="GO:0016787">
    <property type="term" value="F:hydrolase activity"/>
    <property type="evidence" value="ECO:0007669"/>
    <property type="project" value="UniProtKB-KW"/>
</dbReference>
<protein>
    <submittedName>
        <fullName evidence="8">NUDIX domain-containing protein</fullName>
    </submittedName>
</protein>
<dbReference type="CDD" id="cd04685">
    <property type="entry name" value="NUDIX_Hydrolase"/>
    <property type="match status" value="1"/>
</dbReference>
<dbReference type="InterPro" id="IPR015797">
    <property type="entry name" value="NUDIX_hydrolase-like_dom_sf"/>
</dbReference>
<dbReference type="PANTHER" id="PTHR43046:SF12">
    <property type="entry name" value="GDP-MANNOSE MANNOSYL HYDROLASE"/>
    <property type="match status" value="1"/>
</dbReference>
<sequence>MSTDATGRDGATDDPRPRGRRRAMRVLLVDDRDRLLLFHDSDPGMSPVPRWWITPGGGVEPGEDDTEAAVREVFEETGARVRTTDLVGPLATRVVVHGYTDVVTTQDEAFWFVRVPGFEVSTIGHTDQELLTMTAHRWWTREQLATTTDEIWPRDVLDLWALAETAVATGVTAPPLDLGTVEESTVPV</sequence>
<name>A0AAU7JUF4_9MICO</name>
<evidence type="ECO:0000256" key="1">
    <source>
        <dbReference type="ARBA" id="ARBA00001946"/>
    </source>
</evidence>
<dbReference type="PANTHER" id="PTHR43046">
    <property type="entry name" value="GDP-MANNOSE MANNOSYL HYDROLASE"/>
    <property type="match status" value="1"/>
</dbReference>
<comment type="similarity">
    <text evidence="2 5">Belongs to the Nudix hydrolase family.</text>
</comment>
<evidence type="ECO:0000313" key="8">
    <source>
        <dbReference type="EMBL" id="XBO43885.1"/>
    </source>
</evidence>
<dbReference type="InterPro" id="IPR020084">
    <property type="entry name" value="NUDIX_hydrolase_CS"/>
</dbReference>
<organism evidence="8">
    <name type="scientific">Pedococcus sp. KACC 23699</name>
    <dbReference type="NCBI Taxonomy" id="3149228"/>
    <lineage>
        <taxon>Bacteria</taxon>
        <taxon>Bacillati</taxon>
        <taxon>Actinomycetota</taxon>
        <taxon>Actinomycetes</taxon>
        <taxon>Micrococcales</taxon>
        <taxon>Intrasporangiaceae</taxon>
        <taxon>Pedococcus</taxon>
    </lineage>
</organism>
<dbReference type="InterPro" id="IPR020476">
    <property type="entry name" value="Nudix_hydrolase"/>
</dbReference>
<evidence type="ECO:0000256" key="6">
    <source>
        <dbReference type="SAM" id="MobiDB-lite"/>
    </source>
</evidence>
<dbReference type="SUPFAM" id="SSF55811">
    <property type="entry name" value="Nudix"/>
    <property type="match status" value="1"/>
</dbReference>
<feature type="compositionally biased region" description="Basic and acidic residues" evidence="6">
    <location>
        <begin position="1"/>
        <end position="17"/>
    </location>
</feature>
<dbReference type="Gene3D" id="3.90.79.10">
    <property type="entry name" value="Nucleoside Triphosphate Pyrophosphohydrolase"/>
    <property type="match status" value="1"/>
</dbReference>
<dbReference type="PROSITE" id="PS51462">
    <property type="entry name" value="NUDIX"/>
    <property type="match status" value="1"/>
</dbReference>
<evidence type="ECO:0000256" key="5">
    <source>
        <dbReference type="RuleBase" id="RU003476"/>
    </source>
</evidence>
<dbReference type="Pfam" id="PF00293">
    <property type="entry name" value="NUDIX"/>
    <property type="match status" value="1"/>
</dbReference>
<dbReference type="PROSITE" id="PS00893">
    <property type="entry name" value="NUDIX_BOX"/>
    <property type="match status" value="1"/>
</dbReference>
<feature type="region of interest" description="Disordered" evidence="6">
    <location>
        <begin position="1"/>
        <end position="22"/>
    </location>
</feature>
<comment type="cofactor">
    <cofactor evidence="1">
        <name>Mg(2+)</name>
        <dbReference type="ChEBI" id="CHEBI:18420"/>
    </cofactor>
</comment>
<dbReference type="RefSeq" id="WP_406831335.1">
    <property type="nucleotide sequence ID" value="NZ_CP157483.1"/>
</dbReference>
<gene>
    <name evidence="8" type="ORF">ABEG17_00720</name>
</gene>
<accession>A0AAU7JUF4</accession>